<protein>
    <submittedName>
        <fullName evidence="3">Nucleolar pre-ribosomal-associated protein 1</fullName>
    </submittedName>
</protein>
<feature type="region of interest" description="Disordered" evidence="2">
    <location>
        <begin position="373"/>
        <end position="419"/>
    </location>
</feature>
<dbReference type="PANTHER" id="PTHR22367:SF2">
    <property type="entry name" value="COILED-COIL DOMAIN-CONTAINING PROTEIN 14"/>
    <property type="match status" value="1"/>
</dbReference>
<gene>
    <name evidence="3" type="ORF">DR999_PMT09473</name>
</gene>
<dbReference type="Pfam" id="PF15254">
    <property type="entry name" value="CCDC14"/>
    <property type="match status" value="1"/>
</dbReference>
<evidence type="ECO:0000256" key="1">
    <source>
        <dbReference type="SAM" id="Coils"/>
    </source>
</evidence>
<organism evidence="3 4">
    <name type="scientific">Platysternon megacephalum</name>
    <name type="common">big-headed turtle</name>
    <dbReference type="NCBI Taxonomy" id="55544"/>
    <lineage>
        <taxon>Eukaryota</taxon>
        <taxon>Metazoa</taxon>
        <taxon>Chordata</taxon>
        <taxon>Craniata</taxon>
        <taxon>Vertebrata</taxon>
        <taxon>Euteleostomi</taxon>
        <taxon>Archelosauria</taxon>
        <taxon>Testudinata</taxon>
        <taxon>Testudines</taxon>
        <taxon>Cryptodira</taxon>
        <taxon>Durocryptodira</taxon>
        <taxon>Testudinoidea</taxon>
        <taxon>Platysternidae</taxon>
        <taxon>Platysternon</taxon>
    </lineage>
</organism>
<evidence type="ECO:0000313" key="3">
    <source>
        <dbReference type="EMBL" id="TFK07675.1"/>
    </source>
</evidence>
<evidence type="ECO:0000256" key="2">
    <source>
        <dbReference type="SAM" id="MobiDB-lite"/>
    </source>
</evidence>
<dbReference type="GO" id="GO:0034451">
    <property type="term" value="C:centriolar satellite"/>
    <property type="evidence" value="ECO:0007669"/>
    <property type="project" value="TreeGrafter"/>
</dbReference>
<feature type="coiled-coil region" evidence="1">
    <location>
        <begin position="568"/>
        <end position="644"/>
    </location>
</feature>
<reference evidence="3 4" key="1">
    <citation type="submission" date="2019-04" db="EMBL/GenBank/DDBJ databases">
        <title>Draft genome of the big-headed turtle Platysternon megacephalum.</title>
        <authorList>
            <person name="Gong S."/>
        </authorList>
    </citation>
    <scope>NUCLEOTIDE SEQUENCE [LARGE SCALE GENOMIC DNA]</scope>
    <source>
        <strain evidence="3">DO16091913</strain>
        <tissue evidence="3">Muscle</tissue>
    </source>
</reference>
<name>A0A4D9EG51_9SAUR</name>
<evidence type="ECO:0000313" key="4">
    <source>
        <dbReference type="Proteomes" id="UP000297703"/>
    </source>
</evidence>
<dbReference type="Proteomes" id="UP000297703">
    <property type="component" value="Unassembled WGS sequence"/>
</dbReference>
<sequence length="994" mass="110165">MTAPPLPWQPLGLSAKSGSDWPGSSSPRPGTDGAMARPGTLRHHKVLSSGRLTGAAKLSSGKKQIGLRKACHSVVDSGYSLYSTDSEDQVVTIHNGLDRCAALLQDILQNEATGMETVNRKRGKVTSVKATTRPILTKGNSSKKKGLKRNVLAAHIHKEIAPMSNRKPASCNTLAVDKEGELSSAVQNQPVQPIHVPFNQHSPVMHQKLCEHVQTQMSLITGQVPPSCNGIPTVPAYPVSDPGYQSVTAFNYRLPTSTPTLSPQHSANPLLVQSGVPADSYNQCAPQAGGAVFFPGVSVAACISSQAKSVTTDPPMTPCVPLAVPNNSTVSKFLPASYGREMISNQGNHEQRVKEADLIRCIQAHLALLEPHEAESDRASQKYQKFDPAQSKVSDTKEEETAEEHSEGTTSEEEDLNAVDIAPVRETSCQTSFDKKVLKPKKASPEKTAQKVKTVKYLLGELKALADQDDSEILRLIHEVEDCVSLLPAVVGSTNVQAEIALAIQPLRSENAQLRRRLRILNLQLRERERAEKESSLDCNFECKYWYIAIVSLQSLNMTLQSQLKESLKGLESLHNKNEELLKIIENQKEENKQFAKVIQEKDKELLENKQQYDIEATKLKIEVDEALANVKSFQFKLEASEKENQILGITLRQRDAEVNRLRELTRTLQSSMAKLLSDLTVDHIRHRPEKGLTKSLLEDYEKQLKPNPFPVSTSIMSYLKKLESDRTLTNTELQFSNKTGELEMPGLAREKFVAEGSHKKSTLLAEEITAQRILPPLSKQDTETISDAGTLIEEEHKLDETIYIPLTSSASKKQSSISERKMCAQHQVSVTSKKLDYNCGLSDSQKQNGFGMLDDKKIFDKLSSGYDLRKTIENTSETTGKTSELEVDGLLVRPKEIIGTAKDFIDKSDRPQSDKYLYTCMPHQKENFQKKGTEMSDSSFSTFDCMSGKSEWSMSSFSTFTSRDEEDFKNGLAALDANIARLQRTLQTGIMKQ</sequence>
<dbReference type="PANTHER" id="PTHR22367">
    <property type="entry name" value="COILED-COIL DOMAIN-CONTAINING PROTEIN 14"/>
    <property type="match status" value="1"/>
</dbReference>
<feature type="region of interest" description="Disordered" evidence="2">
    <location>
        <begin position="1"/>
        <end position="38"/>
    </location>
</feature>
<dbReference type="InterPro" id="IPR029343">
    <property type="entry name" value="CCDC14"/>
</dbReference>
<dbReference type="OrthoDB" id="10014807at2759"/>
<comment type="caution">
    <text evidence="3">The sequence shown here is derived from an EMBL/GenBank/DDBJ whole genome shotgun (WGS) entry which is preliminary data.</text>
</comment>
<dbReference type="EMBL" id="QXTE01000080">
    <property type="protein sequence ID" value="TFK07675.1"/>
    <property type="molecule type" value="Genomic_DNA"/>
</dbReference>
<accession>A0A4D9EG51</accession>
<keyword evidence="4" id="KW-1185">Reference proteome</keyword>
<dbReference type="AlphaFoldDB" id="A0A4D9EG51"/>
<keyword evidence="1" id="KW-0175">Coiled coil</keyword>
<reference evidence="3 4" key="2">
    <citation type="submission" date="2019-04" db="EMBL/GenBank/DDBJ databases">
        <title>The genome sequence of big-headed turtle.</title>
        <authorList>
            <person name="Gong S."/>
        </authorList>
    </citation>
    <scope>NUCLEOTIDE SEQUENCE [LARGE SCALE GENOMIC DNA]</scope>
    <source>
        <strain evidence="3">DO16091913</strain>
        <tissue evidence="3">Muscle</tissue>
    </source>
</reference>
<proteinExistence type="predicted"/>
<dbReference type="GO" id="GO:0071539">
    <property type="term" value="P:protein localization to centrosome"/>
    <property type="evidence" value="ECO:0007669"/>
    <property type="project" value="TreeGrafter"/>
</dbReference>
<dbReference type="STRING" id="55544.A0A4D9EG51"/>